<dbReference type="GO" id="GO:0003723">
    <property type="term" value="F:RNA binding"/>
    <property type="evidence" value="ECO:0007669"/>
    <property type="project" value="UniProtKB-UniRule"/>
</dbReference>
<dbReference type="InterPro" id="IPR027417">
    <property type="entry name" value="P-loop_NTPase"/>
</dbReference>
<dbReference type="GO" id="GO:0003724">
    <property type="term" value="F:RNA helicase activity"/>
    <property type="evidence" value="ECO:0007669"/>
    <property type="project" value="UniProtKB-EC"/>
</dbReference>
<dbReference type="GO" id="GO:0005524">
    <property type="term" value="F:ATP binding"/>
    <property type="evidence" value="ECO:0007669"/>
    <property type="project" value="UniProtKB-UniRule"/>
</dbReference>
<dbReference type="EC" id="3.6.4.13" evidence="4"/>
<dbReference type="Gene3D" id="3.40.50.300">
    <property type="entry name" value="P-loop containing nucleotide triphosphate hydrolases"/>
    <property type="match status" value="1"/>
</dbReference>
<reference evidence="6 7" key="1">
    <citation type="submission" date="2019-07" db="EMBL/GenBank/DDBJ databases">
        <title>Draft genome assembly of a fouling barnacle, Amphibalanus amphitrite (Darwin, 1854): The first reference genome for Thecostraca.</title>
        <authorList>
            <person name="Kim W."/>
        </authorList>
    </citation>
    <scope>NUCLEOTIDE SEQUENCE [LARGE SCALE GENOMIC DNA]</scope>
    <source>
        <strain evidence="6">SNU_AA5</strain>
        <tissue evidence="6">Soma without cirri and trophi</tissue>
    </source>
</reference>
<comment type="domain">
    <text evidence="4">The Q motif is unique to and characteristic of the DEAD box family of RNA helicases and controls ATP binding and hydrolysis.</text>
</comment>
<keyword evidence="2 4" id="KW-0378">Hydrolase</keyword>
<comment type="caution">
    <text evidence="6">The sequence shown here is derived from an EMBL/GenBank/DDBJ whole genome shotgun (WGS) entry which is preliminary data.</text>
</comment>
<proteinExistence type="inferred from homology"/>
<comment type="function">
    <text evidence="4">RNA helicase.</text>
</comment>
<dbReference type="GO" id="GO:0016787">
    <property type="term" value="F:hydrolase activity"/>
    <property type="evidence" value="ECO:0007669"/>
    <property type="project" value="UniProtKB-KW"/>
</dbReference>
<dbReference type="Proteomes" id="UP000440578">
    <property type="component" value="Unassembled WGS sequence"/>
</dbReference>
<name>A0A6A4UWE3_AMPAM</name>
<organism evidence="6 7">
    <name type="scientific">Amphibalanus amphitrite</name>
    <name type="common">Striped barnacle</name>
    <name type="synonym">Balanus amphitrite</name>
    <dbReference type="NCBI Taxonomy" id="1232801"/>
    <lineage>
        <taxon>Eukaryota</taxon>
        <taxon>Metazoa</taxon>
        <taxon>Ecdysozoa</taxon>
        <taxon>Arthropoda</taxon>
        <taxon>Crustacea</taxon>
        <taxon>Multicrustacea</taxon>
        <taxon>Cirripedia</taxon>
        <taxon>Thoracica</taxon>
        <taxon>Thoracicalcarea</taxon>
        <taxon>Balanomorpha</taxon>
        <taxon>Balanoidea</taxon>
        <taxon>Balanidae</taxon>
        <taxon>Amphibalaninae</taxon>
        <taxon>Amphibalanus</taxon>
    </lineage>
</organism>
<evidence type="ECO:0000313" key="7">
    <source>
        <dbReference type="Proteomes" id="UP000440578"/>
    </source>
</evidence>
<dbReference type="AlphaFoldDB" id="A0A6A4UWE3"/>
<evidence type="ECO:0000256" key="5">
    <source>
        <dbReference type="SAM" id="MobiDB-lite"/>
    </source>
</evidence>
<sequence>MNGSSQLQQDKRSDGCEQLDKRSDGCEQLDKRSDGCEQLDKRSDGCEQLDKRSDGCEQLDKRSDGCEQLDKRSDGWDEAISALVEALESEESVLARGDVDIVENAGLKLVVEGETPIGDRRPAPANLPALCRELRARLAAEGIERLFLVQVTVLPELLAAAELPLPPADLYVSAPAGRGKTLPFVLPLVQARRRGAPAAGSCRSWPGSRDPEKLERLSLFLSRLLVAGPAAAAALPGQFVGRFTTPAELSESFSVVAPQPLKPLLMHHLLRQPDWRRTLVLVNSKEAAHRLELPLSVLGAREAEFPGAVPAGQRRRALAEMAALVCSRLWRAVLTWTPWTRSCRTTSRRC</sequence>
<feature type="compositionally biased region" description="Basic and acidic residues" evidence="5">
    <location>
        <begin position="9"/>
        <end position="71"/>
    </location>
</feature>
<evidence type="ECO:0000313" key="6">
    <source>
        <dbReference type="EMBL" id="KAF0288067.1"/>
    </source>
</evidence>
<protein>
    <recommendedName>
        <fullName evidence="4">ATP-dependent RNA helicase</fullName>
        <ecNumber evidence="4">3.6.4.13</ecNumber>
    </recommendedName>
</protein>
<evidence type="ECO:0000256" key="3">
    <source>
        <dbReference type="ARBA" id="ARBA00022840"/>
    </source>
</evidence>
<accession>A0A6A4UWE3</accession>
<keyword evidence="7" id="KW-1185">Reference proteome</keyword>
<dbReference type="SUPFAM" id="SSF52540">
    <property type="entry name" value="P-loop containing nucleoside triphosphate hydrolases"/>
    <property type="match status" value="1"/>
</dbReference>
<keyword evidence="4" id="KW-0694">RNA-binding</keyword>
<keyword evidence="4 6" id="KW-0347">Helicase</keyword>
<comment type="catalytic activity">
    <reaction evidence="4">
        <text>ATP + H2O = ADP + phosphate + H(+)</text>
        <dbReference type="Rhea" id="RHEA:13065"/>
        <dbReference type="ChEBI" id="CHEBI:15377"/>
        <dbReference type="ChEBI" id="CHEBI:15378"/>
        <dbReference type="ChEBI" id="CHEBI:30616"/>
        <dbReference type="ChEBI" id="CHEBI:43474"/>
        <dbReference type="ChEBI" id="CHEBI:456216"/>
        <dbReference type="EC" id="3.6.4.13"/>
    </reaction>
</comment>
<keyword evidence="1 4" id="KW-0547">Nucleotide-binding</keyword>
<gene>
    <name evidence="6" type="primary">Dbp73D_13</name>
    <name evidence="6" type="ORF">FJT64_013531</name>
</gene>
<feature type="region of interest" description="Disordered" evidence="5">
    <location>
        <begin position="1"/>
        <end position="71"/>
    </location>
</feature>
<comment type="similarity">
    <text evidence="4">Belongs to the DEAD box helicase family.</text>
</comment>
<evidence type="ECO:0000256" key="1">
    <source>
        <dbReference type="ARBA" id="ARBA00022741"/>
    </source>
</evidence>
<evidence type="ECO:0000256" key="2">
    <source>
        <dbReference type="ARBA" id="ARBA00022801"/>
    </source>
</evidence>
<evidence type="ECO:0000256" key="4">
    <source>
        <dbReference type="RuleBase" id="RU365068"/>
    </source>
</evidence>
<keyword evidence="3 4" id="KW-0067">ATP-binding</keyword>
<dbReference type="PANTHER" id="PTHR24031">
    <property type="entry name" value="RNA HELICASE"/>
    <property type="match status" value="1"/>
</dbReference>
<dbReference type="EMBL" id="VIIS01002134">
    <property type="protein sequence ID" value="KAF0288067.1"/>
    <property type="molecule type" value="Genomic_DNA"/>
</dbReference>